<protein>
    <recommendedName>
        <fullName evidence="1">DUF8040 domain-containing protein</fullName>
    </recommendedName>
</protein>
<dbReference type="InParanoid" id="A0A0D0CHC8"/>
<proteinExistence type="predicted"/>
<name>A0A0D0CHC8_9AGAM</name>
<accession>A0A0D0CHC8</accession>
<sequence>ISVKEQLGIFLYTCVTGLSSQHVTERFQHVPETITSSEYSEYKSLNNTYVYVTIFQILQMHAHLLCKYVKIWVLRAVQSCWSGVDVGFNLYVVPLF</sequence>
<evidence type="ECO:0000313" key="3">
    <source>
        <dbReference type="Proteomes" id="UP000054538"/>
    </source>
</evidence>
<dbReference type="OrthoDB" id="1681765at2759"/>
<evidence type="ECO:0000313" key="2">
    <source>
        <dbReference type="EMBL" id="KIK74648.1"/>
    </source>
</evidence>
<reference evidence="2 3" key="1">
    <citation type="submission" date="2014-04" db="EMBL/GenBank/DDBJ databases">
        <authorList>
            <consortium name="DOE Joint Genome Institute"/>
            <person name="Kuo A."/>
            <person name="Kohler A."/>
            <person name="Jargeat P."/>
            <person name="Nagy L.G."/>
            <person name="Floudas D."/>
            <person name="Copeland A."/>
            <person name="Barry K.W."/>
            <person name="Cichocki N."/>
            <person name="Veneault-Fourrey C."/>
            <person name="LaButti K."/>
            <person name="Lindquist E.A."/>
            <person name="Lipzen A."/>
            <person name="Lundell T."/>
            <person name="Morin E."/>
            <person name="Murat C."/>
            <person name="Sun H."/>
            <person name="Tunlid A."/>
            <person name="Henrissat B."/>
            <person name="Grigoriev I.V."/>
            <person name="Hibbett D.S."/>
            <person name="Martin F."/>
            <person name="Nordberg H.P."/>
            <person name="Cantor M.N."/>
            <person name="Hua S.X."/>
        </authorList>
    </citation>
    <scope>NUCLEOTIDE SEQUENCE [LARGE SCALE GENOMIC DNA]</scope>
    <source>
        <strain evidence="2 3">Ve08.2h10</strain>
    </source>
</reference>
<feature type="non-terminal residue" evidence="2">
    <location>
        <position position="1"/>
    </location>
</feature>
<dbReference type="AlphaFoldDB" id="A0A0D0CHC8"/>
<feature type="domain" description="DUF8040" evidence="1">
    <location>
        <begin position="1"/>
        <end position="35"/>
    </location>
</feature>
<evidence type="ECO:0000259" key="1">
    <source>
        <dbReference type="Pfam" id="PF26138"/>
    </source>
</evidence>
<dbReference type="EMBL" id="KN828667">
    <property type="protein sequence ID" value="KIK74648.1"/>
    <property type="molecule type" value="Genomic_DNA"/>
</dbReference>
<organism evidence="2 3">
    <name type="scientific">Paxillus rubicundulus Ve08.2h10</name>
    <dbReference type="NCBI Taxonomy" id="930991"/>
    <lineage>
        <taxon>Eukaryota</taxon>
        <taxon>Fungi</taxon>
        <taxon>Dikarya</taxon>
        <taxon>Basidiomycota</taxon>
        <taxon>Agaricomycotina</taxon>
        <taxon>Agaricomycetes</taxon>
        <taxon>Agaricomycetidae</taxon>
        <taxon>Boletales</taxon>
        <taxon>Paxilineae</taxon>
        <taxon>Paxillaceae</taxon>
        <taxon>Paxillus</taxon>
    </lineage>
</organism>
<reference evidence="3" key="2">
    <citation type="submission" date="2015-01" db="EMBL/GenBank/DDBJ databases">
        <title>Evolutionary Origins and Diversification of the Mycorrhizal Mutualists.</title>
        <authorList>
            <consortium name="DOE Joint Genome Institute"/>
            <consortium name="Mycorrhizal Genomics Consortium"/>
            <person name="Kohler A."/>
            <person name="Kuo A."/>
            <person name="Nagy L.G."/>
            <person name="Floudas D."/>
            <person name="Copeland A."/>
            <person name="Barry K.W."/>
            <person name="Cichocki N."/>
            <person name="Veneault-Fourrey C."/>
            <person name="LaButti K."/>
            <person name="Lindquist E.A."/>
            <person name="Lipzen A."/>
            <person name="Lundell T."/>
            <person name="Morin E."/>
            <person name="Murat C."/>
            <person name="Riley R."/>
            <person name="Ohm R."/>
            <person name="Sun H."/>
            <person name="Tunlid A."/>
            <person name="Henrissat B."/>
            <person name="Grigoriev I.V."/>
            <person name="Hibbett D.S."/>
            <person name="Martin F."/>
        </authorList>
    </citation>
    <scope>NUCLEOTIDE SEQUENCE [LARGE SCALE GENOMIC DNA]</scope>
    <source>
        <strain evidence="3">Ve08.2h10</strain>
    </source>
</reference>
<keyword evidence="3" id="KW-1185">Reference proteome</keyword>
<gene>
    <name evidence="2" type="ORF">PAXRUDRAFT_175015</name>
</gene>
<dbReference type="Pfam" id="PF26138">
    <property type="entry name" value="DUF8040"/>
    <property type="match status" value="1"/>
</dbReference>
<dbReference type="InterPro" id="IPR058353">
    <property type="entry name" value="DUF8040"/>
</dbReference>
<dbReference type="HOGENOM" id="CLU_2365311_0_0_1"/>
<dbReference type="Proteomes" id="UP000054538">
    <property type="component" value="Unassembled WGS sequence"/>
</dbReference>